<dbReference type="GO" id="GO:0015562">
    <property type="term" value="F:efflux transmembrane transporter activity"/>
    <property type="evidence" value="ECO:0007669"/>
    <property type="project" value="InterPro"/>
</dbReference>
<dbReference type="Gene3D" id="2.20.200.10">
    <property type="entry name" value="Outer membrane efflux proteins (OEP)"/>
    <property type="match status" value="1"/>
</dbReference>
<dbReference type="Proteomes" id="UP000292445">
    <property type="component" value="Unassembled WGS sequence"/>
</dbReference>
<dbReference type="InterPro" id="IPR010131">
    <property type="entry name" value="MdtP/NodT-like"/>
</dbReference>
<keyword evidence="2" id="KW-0812">Transmembrane</keyword>
<dbReference type="PANTHER" id="PTHR30203:SF25">
    <property type="entry name" value="OUTER MEMBRANE PROTEIN-RELATED"/>
    <property type="match status" value="1"/>
</dbReference>
<dbReference type="RefSeq" id="WP_130357757.1">
    <property type="nucleotide sequence ID" value="NZ_SGXC01000001.1"/>
</dbReference>
<reference evidence="3 4" key="1">
    <citation type="submission" date="2019-02" db="EMBL/GenBank/DDBJ databases">
        <title>Genomic Encyclopedia of Type Strains, Phase IV (KMG-IV): sequencing the most valuable type-strain genomes for metagenomic binning, comparative biology and taxonomic classification.</title>
        <authorList>
            <person name="Goeker M."/>
        </authorList>
    </citation>
    <scope>NUCLEOTIDE SEQUENCE [LARGE SCALE GENOMIC DNA]</scope>
    <source>
        <strain evidence="3 4">K24</strain>
    </source>
</reference>
<evidence type="ECO:0000313" key="3">
    <source>
        <dbReference type="EMBL" id="RZS86685.1"/>
    </source>
</evidence>
<proteinExistence type="inferred from homology"/>
<keyword evidence="4" id="KW-1185">Reference proteome</keyword>
<keyword evidence="2" id="KW-0732">Signal</keyword>
<evidence type="ECO:0000313" key="4">
    <source>
        <dbReference type="Proteomes" id="UP000292445"/>
    </source>
</evidence>
<accession>A0A4Q7NN91</accession>
<keyword evidence="2" id="KW-0472">Membrane</keyword>
<keyword evidence="2" id="KW-0564">Palmitate</keyword>
<dbReference type="Pfam" id="PF02321">
    <property type="entry name" value="OEP"/>
    <property type="match status" value="2"/>
</dbReference>
<dbReference type="OrthoDB" id="9770517at2"/>
<evidence type="ECO:0000256" key="1">
    <source>
        <dbReference type="ARBA" id="ARBA00007613"/>
    </source>
</evidence>
<sequence length="504" mass="54389">MACDPIRRPGARPFLQAAVLASVLAGCAAVGPDFLAPTAAQPADWDSWRSGPDSLRDPISTAAPPDRWWESFHDARLDALLDQAREASPDLRTAALRFAQSRLMRQTVAAQRGPDVGLSAGVSRQRQSEYGAGTRMLDAIAPNNREQLVSVLSDPFTLYQAGFDASWEIDLWGRVARSIEAAEADVDASAAATAQARLSVASEIARNYFELRGAQTQLRWLQEDIATAQASQDILRARRDGGQIDALDVSRQEALLADLSGRLAPLRAQEAAAANRIGLLVGQPPGALRDVLSEARDADAAMPDLALGLPSQVALRRPDIRAAEARLHAATADIGIATADLYPRIVLGASFGYESFKDGKFGEWGSRRWSVGPSLSLPLFDQGRRRSTVALRELAQQEAAVSYQQTVLRAWQEIDDALTGYAAERRRNLELQRKLRASGDALDLARARHAGGLTDFLPELDARRTLLQARRDLAQSDSQLRIGLVAVYKAIGGGGQVAPRAPGS</sequence>
<protein>
    <submittedName>
        <fullName evidence="3">NodT family efflux transporter outer membrane factor (OMF) lipoprotein</fullName>
    </submittedName>
</protein>
<evidence type="ECO:0000256" key="2">
    <source>
        <dbReference type="RuleBase" id="RU362097"/>
    </source>
</evidence>
<feature type="signal peptide" evidence="2">
    <location>
        <begin position="1"/>
        <end position="28"/>
    </location>
</feature>
<dbReference type="Gene3D" id="1.20.1600.10">
    <property type="entry name" value="Outer membrane efflux proteins (OEP)"/>
    <property type="match status" value="1"/>
</dbReference>
<gene>
    <name evidence="3" type="ORF">EV675_2733</name>
</gene>
<keyword evidence="2" id="KW-1134">Transmembrane beta strand</keyword>
<dbReference type="PROSITE" id="PS51257">
    <property type="entry name" value="PROKAR_LIPOPROTEIN"/>
    <property type="match status" value="1"/>
</dbReference>
<comment type="similarity">
    <text evidence="1 2">Belongs to the outer membrane factor (OMF) (TC 1.B.17) family.</text>
</comment>
<feature type="chain" id="PRO_5021008243" evidence="2">
    <location>
        <begin position="29"/>
        <end position="504"/>
    </location>
</feature>
<dbReference type="GO" id="GO:0005886">
    <property type="term" value="C:plasma membrane"/>
    <property type="evidence" value="ECO:0007669"/>
    <property type="project" value="UniProtKB-SubCell"/>
</dbReference>
<name>A0A4Q7NN91_9BURK</name>
<dbReference type="InterPro" id="IPR003423">
    <property type="entry name" value="OMP_efflux"/>
</dbReference>
<dbReference type="EMBL" id="SGXC01000001">
    <property type="protein sequence ID" value="RZS86685.1"/>
    <property type="molecule type" value="Genomic_DNA"/>
</dbReference>
<dbReference type="NCBIfam" id="TIGR01845">
    <property type="entry name" value="outer_NodT"/>
    <property type="match status" value="1"/>
</dbReference>
<comment type="subcellular location">
    <subcellularLocation>
        <location evidence="2">Cell membrane</location>
        <topology evidence="2">Lipid-anchor</topology>
    </subcellularLocation>
</comment>
<dbReference type="PANTHER" id="PTHR30203">
    <property type="entry name" value="OUTER MEMBRANE CATION EFFLUX PROTEIN"/>
    <property type="match status" value="1"/>
</dbReference>
<organism evidence="3 4">
    <name type="scientific">Pigmentiphaga kullae</name>
    <dbReference type="NCBI Taxonomy" id="151784"/>
    <lineage>
        <taxon>Bacteria</taxon>
        <taxon>Pseudomonadati</taxon>
        <taxon>Pseudomonadota</taxon>
        <taxon>Betaproteobacteria</taxon>
        <taxon>Burkholderiales</taxon>
        <taxon>Alcaligenaceae</taxon>
        <taxon>Pigmentiphaga</taxon>
    </lineage>
</organism>
<dbReference type="AlphaFoldDB" id="A0A4Q7NN91"/>
<comment type="caution">
    <text evidence="3">The sequence shown here is derived from an EMBL/GenBank/DDBJ whole genome shotgun (WGS) entry which is preliminary data.</text>
</comment>
<keyword evidence="2 3" id="KW-0449">Lipoprotein</keyword>
<dbReference type="SUPFAM" id="SSF56954">
    <property type="entry name" value="Outer membrane efflux proteins (OEP)"/>
    <property type="match status" value="1"/>
</dbReference>